<name>A0AAU8NFS3_9BACL</name>
<gene>
    <name evidence="3" type="ORF">ABXS70_03915</name>
</gene>
<dbReference type="InterPro" id="IPR011765">
    <property type="entry name" value="Pept_M16_N"/>
</dbReference>
<accession>A0AAU8NFS3</accession>
<sequence length="426" mass="48739">MEAIQYNILEETIYFEKLNNGLEVYILPKKDFHKTAAALTVKFGSVDKNFVLSGEDSITLPDGLAHFLEHKMFDCKDWNVFDRFARLGVNVNAFTSFTRTAYTISAASSVHESLETLLDFVQEPYFTDEAVEKEKGIIEQEIKMYDDNPGWRAQFGVLDNLYTSHPVKIDLAGTAASIRSITKEDLYTCYQTFYHPGNMLLFVVGPVSPEETMELIRQNQEHKNFPQKVEASCIFADEDRGVNRSSSVMRMPVPIPQVLVGYKETKPLRRGRELLKYELAVNVLLELMFGISSEAYNTMYNLGYVDSSFHFEYTSEKNFGFTIIGGNSCEPEKVISCINETIQRFKTESIPEEDAERVIKKEIGRFLSSINSLQFIANQFTRYRSNDTDLFDVLPALEQLTQSDLEDVLHLHFSDESKTTLVVKDY</sequence>
<dbReference type="InterPro" id="IPR011249">
    <property type="entry name" value="Metalloenz_LuxS/M16"/>
</dbReference>
<dbReference type="NCBIfam" id="NF047421">
    <property type="entry name" value="YfmH_fam"/>
    <property type="match status" value="1"/>
</dbReference>
<reference evidence="3" key="1">
    <citation type="submission" date="2024-05" db="EMBL/GenBank/DDBJ databases">
        <title>Draft genome assemblies of 36 bacteria isolated from hibernating arctic ground squirrels.</title>
        <authorList>
            <person name="McKee H."/>
            <person name="Mullen L."/>
            <person name="Drown D.M."/>
            <person name="Duddleston K.N."/>
        </authorList>
    </citation>
    <scope>NUCLEOTIDE SEQUENCE</scope>
    <source>
        <strain evidence="3">AN1007</strain>
    </source>
</reference>
<protein>
    <submittedName>
        <fullName evidence="3">Pitrilysin family protein</fullName>
    </submittedName>
</protein>
<dbReference type="InterPro" id="IPR050361">
    <property type="entry name" value="MPP/UQCRC_Complex"/>
</dbReference>
<proteinExistence type="predicted"/>
<dbReference type="RefSeq" id="WP_342552385.1">
    <property type="nucleotide sequence ID" value="NZ_CP159992.1"/>
</dbReference>
<dbReference type="EMBL" id="CP159992">
    <property type="protein sequence ID" value="XCP95870.1"/>
    <property type="molecule type" value="Genomic_DNA"/>
</dbReference>
<dbReference type="PANTHER" id="PTHR11851">
    <property type="entry name" value="METALLOPROTEASE"/>
    <property type="match status" value="1"/>
</dbReference>
<evidence type="ECO:0000259" key="2">
    <source>
        <dbReference type="Pfam" id="PF05193"/>
    </source>
</evidence>
<dbReference type="Gene3D" id="3.30.830.10">
    <property type="entry name" value="Metalloenzyme, LuxS/M16 peptidase-like"/>
    <property type="match status" value="2"/>
</dbReference>
<dbReference type="InterPro" id="IPR007863">
    <property type="entry name" value="Peptidase_M16_C"/>
</dbReference>
<feature type="domain" description="Peptidase M16 N-terminal" evidence="1">
    <location>
        <begin position="62"/>
        <end position="174"/>
    </location>
</feature>
<dbReference type="AlphaFoldDB" id="A0AAU8NFS3"/>
<dbReference type="PANTHER" id="PTHR11851:SF134">
    <property type="entry name" value="ZINC-DEPENDENT PROTEASE"/>
    <property type="match status" value="1"/>
</dbReference>
<evidence type="ECO:0000259" key="1">
    <source>
        <dbReference type="Pfam" id="PF00675"/>
    </source>
</evidence>
<feature type="domain" description="Peptidase M16 C-terminal" evidence="2">
    <location>
        <begin position="180"/>
        <end position="360"/>
    </location>
</feature>
<organism evidence="3">
    <name type="scientific">Paenibacillus sp. AN1007</name>
    <dbReference type="NCBI Taxonomy" id="3151385"/>
    <lineage>
        <taxon>Bacteria</taxon>
        <taxon>Bacillati</taxon>
        <taxon>Bacillota</taxon>
        <taxon>Bacilli</taxon>
        <taxon>Bacillales</taxon>
        <taxon>Paenibacillaceae</taxon>
        <taxon>Paenibacillus</taxon>
    </lineage>
</organism>
<dbReference type="GO" id="GO:0046872">
    <property type="term" value="F:metal ion binding"/>
    <property type="evidence" value="ECO:0007669"/>
    <property type="project" value="InterPro"/>
</dbReference>
<dbReference type="SUPFAM" id="SSF63411">
    <property type="entry name" value="LuxS/MPP-like metallohydrolase"/>
    <property type="match status" value="2"/>
</dbReference>
<dbReference type="Pfam" id="PF05193">
    <property type="entry name" value="Peptidase_M16_C"/>
    <property type="match status" value="1"/>
</dbReference>
<dbReference type="Pfam" id="PF00675">
    <property type="entry name" value="Peptidase_M16"/>
    <property type="match status" value="1"/>
</dbReference>
<evidence type="ECO:0000313" key="3">
    <source>
        <dbReference type="EMBL" id="XCP95870.1"/>
    </source>
</evidence>